<evidence type="ECO:0000256" key="2">
    <source>
        <dbReference type="ARBA" id="ARBA00022630"/>
    </source>
</evidence>
<comment type="cofactor">
    <cofactor evidence="1">
        <name>FAD</name>
        <dbReference type="ChEBI" id="CHEBI:57692"/>
    </cofactor>
</comment>
<dbReference type="EMBL" id="MTSD02000001">
    <property type="protein sequence ID" value="OOV88871.1"/>
    <property type="molecule type" value="Genomic_DNA"/>
</dbReference>
<keyword evidence="3" id="KW-0274">FAD</keyword>
<dbReference type="InterPro" id="IPR036188">
    <property type="entry name" value="FAD/NAD-bd_sf"/>
</dbReference>
<dbReference type="InterPro" id="IPR004792">
    <property type="entry name" value="BaiN-like"/>
</dbReference>
<dbReference type="Gene3D" id="1.10.8.260">
    <property type="entry name" value="HI0933 insert domain-like"/>
    <property type="match status" value="1"/>
</dbReference>
<evidence type="ECO:0000313" key="7">
    <source>
        <dbReference type="Proteomes" id="UP000190064"/>
    </source>
</evidence>
<dbReference type="InterPro" id="IPR022460">
    <property type="entry name" value="Flavoprotein_PP4765"/>
</dbReference>
<dbReference type="PANTHER" id="PTHR42887:SF1">
    <property type="entry name" value="BLR3961 PROTEIN"/>
    <property type="match status" value="1"/>
</dbReference>
<protein>
    <recommendedName>
        <fullName evidence="8">NAD(FAD)-utilizing dehydrogenase</fullName>
    </recommendedName>
</protein>
<reference evidence="6" key="1">
    <citation type="submission" date="2017-02" db="EMBL/GenBank/DDBJ databases">
        <title>Draft Genome Sequence of the Salt Water Bacterium Oceanospirillum linum ATCC 11336.</title>
        <authorList>
            <person name="Trachtenberg A.M."/>
            <person name="Carney J.G."/>
            <person name="Linnane J.D."/>
            <person name="Rheaume B.A."/>
            <person name="Pitts N.L."/>
            <person name="Mykles D.L."/>
            <person name="Maclea K.S."/>
        </authorList>
    </citation>
    <scope>NUCLEOTIDE SEQUENCE [LARGE SCALE GENOMIC DNA]</scope>
    <source>
        <strain evidence="6">ATCC 11336</strain>
    </source>
</reference>
<name>A0A1T1HG90_OCELI</name>
<dbReference type="SUPFAM" id="SSF160996">
    <property type="entry name" value="HI0933 insert domain-like"/>
    <property type="match status" value="1"/>
</dbReference>
<keyword evidence="7" id="KW-1185">Reference proteome</keyword>
<dbReference type="Gene3D" id="2.40.30.10">
    <property type="entry name" value="Translation factors"/>
    <property type="match status" value="1"/>
</dbReference>
<evidence type="ECO:0000256" key="3">
    <source>
        <dbReference type="ARBA" id="ARBA00022827"/>
    </source>
</evidence>
<dbReference type="NCBIfam" id="TIGR00275">
    <property type="entry name" value="aminoacetone oxidase family FAD-binding enzyme"/>
    <property type="match status" value="1"/>
</dbReference>
<feature type="domain" description="RsdA/BaiN/AoA(So)-like Rossmann fold-like" evidence="4">
    <location>
        <begin position="13"/>
        <end position="409"/>
    </location>
</feature>
<dbReference type="InterPro" id="IPR023166">
    <property type="entry name" value="BaiN-like_dom_sf"/>
</dbReference>
<dbReference type="Pfam" id="PF22780">
    <property type="entry name" value="HI0933_like_1st"/>
    <property type="match status" value="1"/>
</dbReference>
<dbReference type="Gene3D" id="3.50.50.60">
    <property type="entry name" value="FAD/NAD(P)-binding domain"/>
    <property type="match status" value="1"/>
</dbReference>
<dbReference type="InterPro" id="IPR055178">
    <property type="entry name" value="RsdA/BaiN/AoA(So)-like_dom"/>
</dbReference>
<gene>
    <name evidence="6" type="ORF">BTA35_0200475</name>
</gene>
<accession>A0A1T1HG90</accession>
<proteinExistence type="predicted"/>
<dbReference type="AlphaFoldDB" id="A0A1T1HG90"/>
<evidence type="ECO:0000256" key="1">
    <source>
        <dbReference type="ARBA" id="ARBA00001974"/>
    </source>
</evidence>
<keyword evidence="2" id="KW-0285">Flavoprotein</keyword>
<comment type="caution">
    <text evidence="6">The sequence shown here is derived from an EMBL/GenBank/DDBJ whole genome shotgun (WGS) entry which is preliminary data.</text>
</comment>
<evidence type="ECO:0000259" key="5">
    <source>
        <dbReference type="Pfam" id="PF22780"/>
    </source>
</evidence>
<dbReference type="NCBIfam" id="TIGR03862">
    <property type="entry name" value="flavo_PP4765"/>
    <property type="match status" value="1"/>
</dbReference>
<evidence type="ECO:0000259" key="4">
    <source>
        <dbReference type="Pfam" id="PF03486"/>
    </source>
</evidence>
<evidence type="ECO:0008006" key="8">
    <source>
        <dbReference type="Google" id="ProtNLM"/>
    </source>
</evidence>
<dbReference type="STRING" id="966.BTA35_0200475"/>
<sequence>MPLVQTSLKAEGAIIVGAGPAGLMAAQVLLEQGIPVDLFEAMPTVARKFLYAGKSGMNISHAEATEQFLTRYSTSSVQPAHPHLLESVRQFDNTQVKHWVESMGIETFIGSSGRVFPTGMKAAPLLRSWLQKLKNLGLKLHTRFYWQGWQGEQLIFNTPAGKTQVTGKACLLSLGGGSWKKLGSDGLWQKPLSDQGIELTKLRPSNCGFQVSWPAGFADEFAGTPLKSVALSSVTPSGNTIAKSGDLMISRKGIEGGLVYGVSASLRDQIIQNGQATLLIDLLPARSQDEIEKALYNRGKRSISHCLKQLKLSPAKQALLRQLTDKETFQDISRLAAAIKKLPLPLTETQPTDRAISTAGGVRFSQLNHHLMATEIPGLFFAGEMLDWEAPTGGYLLTACLATGHQAGQGMVEFIRGSV</sequence>
<dbReference type="Pfam" id="PF03486">
    <property type="entry name" value="HI0933_like"/>
    <property type="match status" value="1"/>
</dbReference>
<evidence type="ECO:0000313" key="6">
    <source>
        <dbReference type="EMBL" id="OOV88871.1"/>
    </source>
</evidence>
<organism evidence="6 7">
    <name type="scientific">Oceanospirillum linum</name>
    <dbReference type="NCBI Taxonomy" id="966"/>
    <lineage>
        <taxon>Bacteria</taxon>
        <taxon>Pseudomonadati</taxon>
        <taxon>Pseudomonadota</taxon>
        <taxon>Gammaproteobacteria</taxon>
        <taxon>Oceanospirillales</taxon>
        <taxon>Oceanospirillaceae</taxon>
        <taxon>Oceanospirillum</taxon>
    </lineage>
</organism>
<dbReference type="Proteomes" id="UP000190064">
    <property type="component" value="Unassembled WGS sequence"/>
</dbReference>
<dbReference type="InterPro" id="IPR057661">
    <property type="entry name" value="RsdA/BaiN/AoA(So)_Rossmann"/>
</dbReference>
<feature type="domain" description="RsdA/BaiN/AoA(So)-like insert" evidence="5">
    <location>
        <begin position="203"/>
        <end position="357"/>
    </location>
</feature>
<dbReference type="SUPFAM" id="SSF51905">
    <property type="entry name" value="FAD/NAD(P)-binding domain"/>
    <property type="match status" value="1"/>
</dbReference>
<dbReference type="PANTHER" id="PTHR42887">
    <property type="entry name" value="OS12G0638800 PROTEIN"/>
    <property type="match status" value="1"/>
</dbReference>